<dbReference type="PANTHER" id="PTHR23407:SF1">
    <property type="entry name" value="5-FORMYLTETRAHYDROFOLATE CYCLO-LIGASE"/>
    <property type="match status" value="1"/>
</dbReference>
<name>A0A3E3AC38_9FIRM</name>
<dbReference type="Proteomes" id="UP000261032">
    <property type="component" value="Unassembled WGS sequence"/>
</dbReference>
<feature type="binding site" evidence="4">
    <location>
        <position position="49"/>
    </location>
    <ligand>
        <name>substrate</name>
    </ligand>
</feature>
<dbReference type="GO" id="GO:0009396">
    <property type="term" value="P:folic acid-containing compound biosynthetic process"/>
    <property type="evidence" value="ECO:0007669"/>
    <property type="project" value="TreeGrafter"/>
</dbReference>
<dbReference type="SUPFAM" id="SSF100950">
    <property type="entry name" value="NagB/RpiA/CoA transferase-like"/>
    <property type="match status" value="1"/>
</dbReference>
<dbReference type="Proteomes" id="UP001211987">
    <property type="component" value="Unassembled WGS sequence"/>
</dbReference>
<dbReference type="GO" id="GO:0035999">
    <property type="term" value="P:tetrahydrofolate interconversion"/>
    <property type="evidence" value="ECO:0007669"/>
    <property type="project" value="TreeGrafter"/>
</dbReference>
<reference evidence="6" key="2">
    <citation type="submission" date="2023-01" db="EMBL/GenBank/DDBJ databases">
        <title>Human gut microbiome strain richness.</title>
        <authorList>
            <person name="Chen-Liaw A."/>
        </authorList>
    </citation>
    <scope>NUCLEOTIDE SEQUENCE</scope>
    <source>
        <strain evidence="6">1001217st2_G6_1001217B_191108</strain>
    </source>
</reference>
<dbReference type="InterPro" id="IPR002698">
    <property type="entry name" value="FTHF_cligase"/>
</dbReference>
<dbReference type="RefSeq" id="WP_003538049.1">
    <property type="nucleotide sequence ID" value="NZ_AP031443.1"/>
</dbReference>
<evidence type="ECO:0000256" key="5">
    <source>
        <dbReference type="RuleBase" id="RU361279"/>
    </source>
</evidence>
<evidence type="ECO:0000313" key="7">
    <source>
        <dbReference type="EMBL" id="RGD78945.1"/>
    </source>
</evidence>
<dbReference type="PANTHER" id="PTHR23407">
    <property type="entry name" value="ATPASE INHIBITOR/5-FORMYLTETRAHYDROFOLATE CYCLO-LIGASE"/>
    <property type="match status" value="1"/>
</dbReference>
<dbReference type="InterPro" id="IPR037171">
    <property type="entry name" value="NagB/RpiA_transferase-like"/>
</dbReference>
<feature type="binding site" evidence="4">
    <location>
        <begin position="3"/>
        <end position="7"/>
    </location>
    <ligand>
        <name>ATP</name>
        <dbReference type="ChEBI" id="CHEBI:30616"/>
    </ligand>
</feature>
<dbReference type="GO" id="GO:0030272">
    <property type="term" value="F:5-formyltetrahydrofolate cyclo-ligase activity"/>
    <property type="evidence" value="ECO:0007669"/>
    <property type="project" value="UniProtKB-EC"/>
</dbReference>
<dbReference type="NCBIfam" id="TIGR02727">
    <property type="entry name" value="MTHFS_bact"/>
    <property type="match status" value="1"/>
</dbReference>
<dbReference type="GO" id="GO:0005524">
    <property type="term" value="F:ATP binding"/>
    <property type="evidence" value="ECO:0007669"/>
    <property type="project" value="UniProtKB-KW"/>
</dbReference>
<dbReference type="InterPro" id="IPR024185">
    <property type="entry name" value="FTHF_cligase-like_sf"/>
</dbReference>
<keyword evidence="5" id="KW-0460">Magnesium</keyword>
<comment type="cofactor">
    <cofactor evidence="5">
        <name>Mg(2+)</name>
        <dbReference type="ChEBI" id="CHEBI:18420"/>
    </cofactor>
</comment>
<evidence type="ECO:0000256" key="2">
    <source>
        <dbReference type="ARBA" id="ARBA00022741"/>
    </source>
</evidence>
<feature type="binding site" evidence="4">
    <location>
        <position position="54"/>
    </location>
    <ligand>
        <name>substrate</name>
    </ligand>
</feature>
<comment type="caution">
    <text evidence="7">The sequence shown here is derived from an EMBL/GenBank/DDBJ whole genome shotgun (WGS) entry which is preliminary data.</text>
</comment>
<protein>
    <recommendedName>
        <fullName evidence="5">5-formyltetrahydrofolate cyclo-ligase</fullName>
        <ecNumber evidence="5">6.3.3.2</ecNumber>
    </recommendedName>
</protein>
<keyword evidence="7" id="KW-0436">Ligase</keyword>
<evidence type="ECO:0000256" key="4">
    <source>
        <dbReference type="PIRSR" id="PIRSR006806-1"/>
    </source>
</evidence>
<gene>
    <name evidence="7" type="ORF">DXB93_16735</name>
    <name evidence="6" type="ORF">PM738_18370</name>
</gene>
<dbReference type="Gene3D" id="3.40.50.10420">
    <property type="entry name" value="NagB/RpiA/CoA transferase-like"/>
    <property type="match status" value="1"/>
</dbReference>
<evidence type="ECO:0000256" key="3">
    <source>
        <dbReference type="ARBA" id="ARBA00022840"/>
    </source>
</evidence>
<accession>A0A3E3AC38</accession>
<dbReference type="GeneID" id="64196044"/>
<organism evidence="7 8">
    <name type="scientific">Thomasclavelia ramosa</name>
    <dbReference type="NCBI Taxonomy" id="1547"/>
    <lineage>
        <taxon>Bacteria</taxon>
        <taxon>Bacillati</taxon>
        <taxon>Bacillota</taxon>
        <taxon>Erysipelotrichia</taxon>
        <taxon>Erysipelotrichales</taxon>
        <taxon>Coprobacillaceae</taxon>
        <taxon>Thomasclavelia</taxon>
    </lineage>
</organism>
<evidence type="ECO:0000313" key="8">
    <source>
        <dbReference type="Proteomes" id="UP000261032"/>
    </source>
</evidence>
<proteinExistence type="inferred from homology"/>
<dbReference type="PIRSF" id="PIRSF006806">
    <property type="entry name" value="FTHF_cligase"/>
    <property type="match status" value="1"/>
</dbReference>
<feature type="binding site" evidence="4">
    <location>
        <begin position="128"/>
        <end position="136"/>
    </location>
    <ligand>
        <name>ATP</name>
        <dbReference type="ChEBI" id="CHEBI:30616"/>
    </ligand>
</feature>
<keyword evidence="5" id="KW-0479">Metal-binding</keyword>
<comment type="similarity">
    <text evidence="1 5">Belongs to the 5-formyltetrahydrofolate cyclo-ligase family.</text>
</comment>
<dbReference type="EMBL" id="QUSL01000041">
    <property type="protein sequence ID" value="RGD78945.1"/>
    <property type="molecule type" value="Genomic_DNA"/>
</dbReference>
<reference evidence="7 8" key="1">
    <citation type="submission" date="2018-08" db="EMBL/GenBank/DDBJ databases">
        <title>A genome reference for cultivated species of the human gut microbiota.</title>
        <authorList>
            <person name="Zou Y."/>
            <person name="Xue W."/>
            <person name="Luo G."/>
        </authorList>
    </citation>
    <scope>NUCLEOTIDE SEQUENCE [LARGE SCALE GENOMIC DNA]</scope>
    <source>
        <strain evidence="7 8">OM06-4</strain>
    </source>
</reference>
<comment type="catalytic activity">
    <reaction evidence="5">
        <text>(6S)-5-formyl-5,6,7,8-tetrahydrofolate + ATP = (6R)-5,10-methenyltetrahydrofolate + ADP + phosphate</text>
        <dbReference type="Rhea" id="RHEA:10488"/>
        <dbReference type="ChEBI" id="CHEBI:30616"/>
        <dbReference type="ChEBI" id="CHEBI:43474"/>
        <dbReference type="ChEBI" id="CHEBI:57455"/>
        <dbReference type="ChEBI" id="CHEBI:57457"/>
        <dbReference type="ChEBI" id="CHEBI:456216"/>
        <dbReference type="EC" id="6.3.3.2"/>
    </reaction>
</comment>
<dbReference type="Pfam" id="PF01812">
    <property type="entry name" value="5-FTHF_cyc-lig"/>
    <property type="match status" value="1"/>
</dbReference>
<evidence type="ECO:0000313" key="6">
    <source>
        <dbReference type="EMBL" id="MDB7085766.1"/>
    </source>
</evidence>
<dbReference type="EC" id="6.3.3.2" evidence="5"/>
<dbReference type="AlphaFoldDB" id="A0A3E3AC38"/>
<dbReference type="GO" id="GO:0046872">
    <property type="term" value="F:metal ion binding"/>
    <property type="evidence" value="ECO:0007669"/>
    <property type="project" value="UniProtKB-KW"/>
</dbReference>
<keyword evidence="3 4" id="KW-0067">ATP-binding</keyword>
<dbReference type="EMBL" id="JAQLKE010000053">
    <property type="protein sequence ID" value="MDB7085766.1"/>
    <property type="molecule type" value="Genomic_DNA"/>
</dbReference>
<sequence>MDKKVLRKQLIQARLDLDSETYASKSNFIVSKLKQQPEFIEARAIGIYVSFRHEVETISLIKEIINNKIVCVPKISGKQMDFYQINSINELKTSNFGILEPNNSHPVTKDNLDLLIVPMVGYDQSGNRLGYGGGYYDRYLSDYCGNVIGLAFSFQEVANLPVEPFDLPIKKIINEK</sequence>
<evidence type="ECO:0000256" key="1">
    <source>
        <dbReference type="ARBA" id="ARBA00010638"/>
    </source>
</evidence>
<keyword evidence="2 4" id="KW-0547">Nucleotide-binding</keyword>